<keyword evidence="1" id="KW-1133">Transmembrane helix</keyword>
<keyword evidence="3" id="KW-1185">Reference proteome</keyword>
<protein>
    <submittedName>
        <fullName evidence="2">Uncharacterized protein</fullName>
    </submittedName>
</protein>
<feature type="transmembrane region" description="Helical" evidence="1">
    <location>
        <begin position="117"/>
        <end position="142"/>
    </location>
</feature>
<evidence type="ECO:0000256" key="1">
    <source>
        <dbReference type="SAM" id="Phobius"/>
    </source>
</evidence>
<keyword evidence="1" id="KW-0812">Transmembrane</keyword>
<dbReference type="EMBL" id="BONW01000001">
    <property type="protein sequence ID" value="GIG85218.1"/>
    <property type="molecule type" value="Genomic_DNA"/>
</dbReference>
<evidence type="ECO:0000313" key="3">
    <source>
        <dbReference type="Proteomes" id="UP000646749"/>
    </source>
</evidence>
<organism evidence="2 3">
    <name type="scientific">Plantactinospora endophytica</name>
    <dbReference type="NCBI Taxonomy" id="673535"/>
    <lineage>
        <taxon>Bacteria</taxon>
        <taxon>Bacillati</taxon>
        <taxon>Actinomycetota</taxon>
        <taxon>Actinomycetes</taxon>
        <taxon>Micromonosporales</taxon>
        <taxon>Micromonosporaceae</taxon>
        <taxon>Plantactinospora</taxon>
    </lineage>
</organism>
<name>A0ABQ4DRZ5_9ACTN</name>
<evidence type="ECO:0000313" key="2">
    <source>
        <dbReference type="EMBL" id="GIG85218.1"/>
    </source>
</evidence>
<proteinExistence type="predicted"/>
<keyword evidence="1" id="KW-0472">Membrane</keyword>
<accession>A0ABQ4DRZ5</accession>
<gene>
    <name evidence="2" type="ORF">Pen02_01540</name>
</gene>
<sequence length="146" mass="15004">MSGDAWQDYLAAAQRLDAVRRSAATAAAEQERGVHSAREELAGVRARLVPQQSRLRALGVAEAELVPSAPEVAVAGQAMVGGPQSVLAALREARSTADAADAATRLPGAGPLPWTRILLYGALTVALLALLAVLCLGGVYLVGLRG</sequence>
<reference evidence="2 3" key="1">
    <citation type="submission" date="2021-01" db="EMBL/GenBank/DDBJ databases">
        <title>Whole genome shotgun sequence of Plantactinospora endophytica NBRC 110450.</title>
        <authorList>
            <person name="Komaki H."/>
            <person name="Tamura T."/>
        </authorList>
    </citation>
    <scope>NUCLEOTIDE SEQUENCE [LARGE SCALE GENOMIC DNA]</scope>
    <source>
        <strain evidence="2 3">NBRC 110450</strain>
    </source>
</reference>
<dbReference type="RefSeq" id="WP_203863916.1">
    <property type="nucleotide sequence ID" value="NZ_BONW01000001.1"/>
</dbReference>
<comment type="caution">
    <text evidence="2">The sequence shown here is derived from an EMBL/GenBank/DDBJ whole genome shotgun (WGS) entry which is preliminary data.</text>
</comment>
<dbReference type="Proteomes" id="UP000646749">
    <property type="component" value="Unassembled WGS sequence"/>
</dbReference>